<evidence type="ECO:0000313" key="2">
    <source>
        <dbReference type="Proteomes" id="UP000218831"/>
    </source>
</evidence>
<dbReference type="SUPFAM" id="SSF55961">
    <property type="entry name" value="Bet v1-like"/>
    <property type="match status" value="1"/>
</dbReference>
<gene>
    <name evidence="1" type="ORF">CK503_03715</name>
</gene>
<evidence type="ECO:0008006" key="3">
    <source>
        <dbReference type="Google" id="ProtNLM"/>
    </source>
</evidence>
<evidence type="ECO:0000313" key="1">
    <source>
        <dbReference type="EMBL" id="PAU95312.1"/>
    </source>
</evidence>
<dbReference type="Gene3D" id="3.30.530.20">
    <property type="match status" value="1"/>
</dbReference>
<protein>
    <recommendedName>
        <fullName evidence="3">Cell division inhibitor</fullName>
    </recommendedName>
</protein>
<keyword evidence="2" id="KW-1185">Reference proteome</keyword>
<name>A0A2A2GEX5_9BACT</name>
<dbReference type="Proteomes" id="UP000218831">
    <property type="component" value="Unassembled WGS sequence"/>
</dbReference>
<comment type="caution">
    <text evidence="1">The sequence shown here is derived from an EMBL/GenBank/DDBJ whole genome shotgun (WGS) entry which is preliminary data.</text>
</comment>
<proteinExistence type="predicted"/>
<dbReference type="AlphaFoldDB" id="A0A2A2GEX5"/>
<dbReference type="EMBL" id="NSKE01000002">
    <property type="protein sequence ID" value="PAU95312.1"/>
    <property type="molecule type" value="Genomic_DNA"/>
</dbReference>
<dbReference type="OrthoDB" id="9793552at2"/>
<sequence length="160" mass="19215">MYILRQEQVLDTSVDQLWEFISRPENLNEITPPELDFTIISEVPDMMYNGLLVQYDVKLPLLGHSEWVTEIKHIVPGKEFVDEQRIGPYRFWYHYHKIEEAELGVRMIDEVNYMPPYGMLGKLVNKMLIKNKLRDIFEYRKLVLDQRYNTKKAETEFRSN</sequence>
<organism evidence="1 2">
    <name type="scientific">Fodinibius salipaludis</name>
    <dbReference type="NCBI Taxonomy" id="2032627"/>
    <lineage>
        <taxon>Bacteria</taxon>
        <taxon>Pseudomonadati</taxon>
        <taxon>Balneolota</taxon>
        <taxon>Balneolia</taxon>
        <taxon>Balneolales</taxon>
        <taxon>Balneolaceae</taxon>
        <taxon>Fodinibius</taxon>
    </lineage>
</organism>
<dbReference type="CDD" id="cd07820">
    <property type="entry name" value="SRPBCC_3"/>
    <property type="match status" value="1"/>
</dbReference>
<accession>A0A2A2GEX5</accession>
<dbReference type="InterPro" id="IPR023393">
    <property type="entry name" value="START-like_dom_sf"/>
</dbReference>
<reference evidence="1 2" key="1">
    <citation type="submission" date="2017-08" db="EMBL/GenBank/DDBJ databases">
        <title>Aliifodinibius alkalisoli sp. nov., isolated from saline alkaline soil.</title>
        <authorList>
            <person name="Liu D."/>
            <person name="Zhang G."/>
        </authorList>
    </citation>
    <scope>NUCLEOTIDE SEQUENCE [LARGE SCALE GENOMIC DNA]</scope>
    <source>
        <strain evidence="1 2">WN023</strain>
    </source>
</reference>